<keyword evidence="1" id="KW-1133">Transmembrane helix</keyword>
<accession>F0VII5</accession>
<protein>
    <recommendedName>
        <fullName evidence="4">Transmembrane protein</fullName>
    </recommendedName>
</protein>
<evidence type="ECO:0000313" key="3">
    <source>
        <dbReference type="Proteomes" id="UP000007494"/>
    </source>
</evidence>
<reference evidence="3" key="1">
    <citation type="journal article" date="2012" name="PLoS Pathog.">
        <title>Comparative genomics of the apicomplexan parasites Toxoplasma gondii and Neospora caninum: Coccidia differing in host range and transmission strategy.</title>
        <authorList>
            <person name="Reid A.J."/>
            <person name="Vermont S.J."/>
            <person name="Cotton J.A."/>
            <person name="Harris D."/>
            <person name="Hill-Cawthorne G.A."/>
            <person name="Konen-Waisman S."/>
            <person name="Latham S.M."/>
            <person name="Mourier T."/>
            <person name="Norton R."/>
            <person name="Quail M.A."/>
            <person name="Sanders M."/>
            <person name="Shanmugam D."/>
            <person name="Sohal A."/>
            <person name="Wasmuth J.D."/>
            <person name="Brunk B."/>
            <person name="Grigg M.E."/>
            <person name="Howard J.C."/>
            <person name="Parkinson J."/>
            <person name="Roos D.S."/>
            <person name="Trees A.J."/>
            <person name="Berriman M."/>
            <person name="Pain A."/>
            <person name="Wastling J.M."/>
        </authorList>
    </citation>
    <scope>NUCLEOTIDE SEQUENCE [LARGE SCALE GENOMIC DNA]</scope>
    <source>
        <strain evidence="3">Liverpool</strain>
    </source>
</reference>
<dbReference type="eggNOG" id="ENOG502TM9F">
    <property type="taxonomic scope" value="Eukaryota"/>
</dbReference>
<keyword evidence="1" id="KW-0472">Membrane</keyword>
<dbReference type="EMBL" id="FR823390">
    <property type="protein sequence ID" value="CBZ53546.1"/>
    <property type="molecule type" value="Genomic_DNA"/>
</dbReference>
<keyword evidence="3" id="KW-1185">Reference proteome</keyword>
<dbReference type="GeneID" id="13442878"/>
<evidence type="ECO:0000313" key="2">
    <source>
        <dbReference type="EMBL" id="CBZ53546.1"/>
    </source>
</evidence>
<organism evidence="2 3">
    <name type="scientific">Neospora caninum (strain Liverpool)</name>
    <dbReference type="NCBI Taxonomy" id="572307"/>
    <lineage>
        <taxon>Eukaryota</taxon>
        <taxon>Sar</taxon>
        <taxon>Alveolata</taxon>
        <taxon>Apicomplexa</taxon>
        <taxon>Conoidasida</taxon>
        <taxon>Coccidia</taxon>
        <taxon>Eucoccidiorida</taxon>
        <taxon>Eimeriorina</taxon>
        <taxon>Sarcocystidae</taxon>
        <taxon>Neospora</taxon>
    </lineage>
</organism>
<dbReference type="InParanoid" id="F0VII5"/>
<name>F0VII5_NEOCL</name>
<dbReference type="Proteomes" id="UP000007494">
    <property type="component" value="Chromosome VIII"/>
</dbReference>
<evidence type="ECO:0000256" key="1">
    <source>
        <dbReference type="SAM" id="Phobius"/>
    </source>
</evidence>
<keyword evidence="1" id="KW-0812">Transmembrane</keyword>
<evidence type="ECO:0008006" key="4">
    <source>
        <dbReference type="Google" id="ProtNLM"/>
    </source>
</evidence>
<sequence length="109" mass="11780">MDVHSAVLLFFSPLIADPPSSVSGRLSPLISASRVCAACSRLQAGVYFDEEDRARKGQIYLWVSLTLVGLLVLVILYMLKIGSVSSLDAAPPKRSSAVLLASVFRRQDT</sequence>
<dbReference type="RefSeq" id="XP_003883578.1">
    <property type="nucleotide sequence ID" value="XM_003883529.1"/>
</dbReference>
<dbReference type="VEuPathDB" id="ToxoDB:NCLIV_033330"/>
<proteinExistence type="predicted"/>
<dbReference type="AlphaFoldDB" id="F0VII5"/>
<gene>
    <name evidence="2" type="ORF">NCLIV_033330</name>
</gene>
<feature type="transmembrane region" description="Helical" evidence="1">
    <location>
        <begin position="59"/>
        <end position="79"/>
    </location>
</feature>